<evidence type="ECO:0000256" key="4">
    <source>
        <dbReference type="ARBA" id="ARBA00023157"/>
    </source>
</evidence>
<comment type="function">
    <text evidence="6">Has a glutathione-disulfide oxidoreductase activity in the presence of NADPH and glutathione reductase. Reduces low molecular weight disulfides and proteins.</text>
</comment>
<dbReference type="InterPro" id="IPR014025">
    <property type="entry name" value="Glutaredoxin_subgr"/>
</dbReference>
<accession>A0YA28</accession>
<keyword evidence="9" id="KW-1185">Reference proteome</keyword>
<dbReference type="Proteomes" id="UP000004931">
    <property type="component" value="Unassembled WGS sequence"/>
</dbReference>
<dbReference type="PANTHER" id="PTHR45694">
    <property type="entry name" value="GLUTAREDOXIN 2"/>
    <property type="match status" value="1"/>
</dbReference>
<evidence type="ECO:0000256" key="6">
    <source>
        <dbReference type="RuleBase" id="RU364065"/>
    </source>
</evidence>
<evidence type="ECO:0000256" key="2">
    <source>
        <dbReference type="ARBA" id="ARBA00022448"/>
    </source>
</evidence>
<feature type="domain" description="Glutaredoxin" evidence="7">
    <location>
        <begin position="4"/>
        <end position="63"/>
    </location>
</feature>
<evidence type="ECO:0000256" key="5">
    <source>
        <dbReference type="ARBA" id="ARBA00023284"/>
    </source>
</evidence>
<dbReference type="EMBL" id="AAVT01000001">
    <property type="protein sequence ID" value="EAW32982.1"/>
    <property type="molecule type" value="Genomic_DNA"/>
</dbReference>
<dbReference type="InterPro" id="IPR036249">
    <property type="entry name" value="Thioredoxin-like_sf"/>
</dbReference>
<dbReference type="PROSITE" id="PS51354">
    <property type="entry name" value="GLUTAREDOXIN_2"/>
    <property type="match status" value="1"/>
</dbReference>
<sequence length="84" mass="9571">MADVQIYTTRFCPFCIRAKQLLDKKNVPYNEISVDGRPELRSEMNSRSGRHTVPQIWIGDQHIGGNDELWALDRNGNLDDLLGA</sequence>
<dbReference type="PANTHER" id="PTHR45694:SF18">
    <property type="entry name" value="GLUTAREDOXIN-1-RELATED"/>
    <property type="match status" value="1"/>
</dbReference>
<dbReference type="PRINTS" id="PR00160">
    <property type="entry name" value="GLUTAREDOXIN"/>
</dbReference>
<dbReference type="GO" id="GO:0005737">
    <property type="term" value="C:cytoplasm"/>
    <property type="evidence" value="ECO:0007669"/>
    <property type="project" value="TreeGrafter"/>
</dbReference>
<keyword evidence="5 6" id="KW-0676">Redox-active center</keyword>
<dbReference type="NCBIfam" id="TIGR02181">
    <property type="entry name" value="GRX_bact"/>
    <property type="match status" value="1"/>
</dbReference>
<dbReference type="Pfam" id="PF00462">
    <property type="entry name" value="Glutaredoxin"/>
    <property type="match status" value="1"/>
</dbReference>
<name>A0YA28_9GAMM</name>
<gene>
    <name evidence="8" type="ORF">GP2143_17041</name>
</gene>
<keyword evidence="4" id="KW-1015">Disulfide bond</keyword>
<comment type="similarity">
    <text evidence="1 6">Belongs to the glutaredoxin family.</text>
</comment>
<dbReference type="GO" id="GO:0034599">
    <property type="term" value="P:cellular response to oxidative stress"/>
    <property type="evidence" value="ECO:0007669"/>
    <property type="project" value="TreeGrafter"/>
</dbReference>
<dbReference type="eggNOG" id="COG0695">
    <property type="taxonomic scope" value="Bacteria"/>
</dbReference>
<dbReference type="InterPro" id="IPR011767">
    <property type="entry name" value="GLR_AS"/>
</dbReference>
<evidence type="ECO:0000313" key="9">
    <source>
        <dbReference type="Proteomes" id="UP000004931"/>
    </source>
</evidence>
<keyword evidence="3 6" id="KW-0249">Electron transport</keyword>
<evidence type="ECO:0000256" key="1">
    <source>
        <dbReference type="ARBA" id="ARBA00007787"/>
    </source>
</evidence>
<evidence type="ECO:0000313" key="8">
    <source>
        <dbReference type="EMBL" id="EAW32982.1"/>
    </source>
</evidence>
<comment type="caution">
    <text evidence="8">The sequence shown here is derived from an EMBL/GenBank/DDBJ whole genome shotgun (WGS) entry which is preliminary data.</text>
</comment>
<dbReference type="InterPro" id="IPR002109">
    <property type="entry name" value="Glutaredoxin"/>
</dbReference>
<proteinExistence type="inferred from homology"/>
<dbReference type="Gene3D" id="3.40.30.10">
    <property type="entry name" value="Glutaredoxin"/>
    <property type="match status" value="1"/>
</dbReference>
<keyword evidence="6" id="KW-0963">Cytoplasm</keyword>
<protein>
    <recommendedName>
        <fullName evidence="6">Glutaredoxin</fullName>
    </recommendedName>
</protein>
<dbReference type="CDD" id="cd03418">
    <property type="entry name" value="GRX_GRXb_1_3_like"/>
    <property type="match status" value="1"/>
</dbReference>
<dbReference type="STRING" id="247633.GP2143_17041"/>
<dbReference type="InterPro" id="IPR011900">
    <property type="entry name" value="GRX_bact"/>
</dbReference>
<reference evidence="8 9" key="1">
    <citation type="journal article" date="2010" name="J. Bacteriol.">
        <title>Genome sequence of the oligotrophic marine Gammaproteobacterium HTCC2143, isolated from the Oregon Coast.</title>
        <authorList>
            <person name="Oh H.M."/>
            <person name="Kang I."/>
            <person name="Ferriera S."/>
            <person name="Giovannoni S.J."/>
            <person name="Cho J.C."/>
        </authorList>
    </citation>
    <scope>NUCLEOTIDE SEQUENCE [LARGE SCALE GENOMIC DNA]</scope>
    <source>
        <strain evidence="8 9">HTCC2143</strain>
    </source>
</reference>
<evidence type="ECO:0000256" key="3">
    <source>
        <dbReference type="ARBA" id="ARBA00022982"/>
    </source>
</evidence>
<dbReference type="PROSITE" id="PS00195">
    <property type="entry name" value="GLUTAREDOXIN_1"/>
    <property type="match status" value="1"/>
</dbReference>
<dbReference type="OrthoDB" id="9814618at2"/>
<dbReference type="FunFam" id="3.40.30.10:FF:000018">
    <property type="entry name" value="Glutaredoxin"/>
    <property type="match status" value="1"/>
</dbReference>
<evidence type="ECO:0000259" key="7">
    <source>
        <dbReference type="Pfam" id="PF00462"/>
    </source>
</evidence>
<dbReference type="GO" id="GO:0015038">
    <property type="term" value="F:glutathione disulfide oxidoreductase activity"/>
    <property type="evidence" value="ECO:0007669"/>
    <property type="project" value="UniProtKB-UniRule"/>
</dbReference>
<organism evidence="8 9">
    <name type="scientific">marine gamma proteobacterium HTCC2143</name>
    <dbReference type="NCBI Taxonomy" id="247633"/>
    <lineage>
        <taxon>Bacteria</taxon>
        <taxon>Pseudomonadati</taxon>
        <taxon>Pseudomonadota</taxon>
        <taxon>Gammaproteobacteria</taxon>
        <taxon>Cellvibrionales</taxon>
        <taxon>Spongiibacteraceae</taxon>
        <taxon>BD1-7 clade</taxon>
    </lineage>
</organism>
<keyword evidence="2 6" id="KW-0813">Transport</keyword>
<dbReference type="GO" id="GO:0045454">
    <property type="term" value="P:cell redox homeostasis"/>
    <property type="evidence" value="ECO:0007669"/>
    <property type="project" value="InterPro"/>
</dbReference>
<dbReference type="AlphaFoldDB" id="A0YA28"/>
<dbReference type="SUPFAM" id="SSF52833">
    <property type="entry name" value="Thioredoxin-like"/>
    <property type="match status" value="1"/>
</dbReference>